<evidence type="ECO:0000256" key="3">
    <source>
        <dbReference type="ARBA" id="ARBA00022750"/>
    </source>
</evidence>
<evidence type="ECO:0000256" key="2">
    <source>
        <dbReference type="ARBA" id="ARBA00022670"/>
    </source>
</evidence>
<dbReference type="InterPro" id="IPR033121">
    <property type="entry name" value="PEPTIDASE_A1"/>
</dbReference>
<keyword evidence="3 7" id="KW-0064">Aspartyl protease</keyword>
<evidence type="ECO:0000256" key="8">
    <source>
        <dbReference type="SAM" id="SignalP"/>
    </source>
</evidence>
<dbReference type="Pfam" id="PF00026">
    <property type="entry name" value="Asp"/>
    <property type="match status" value="1"/>
</dbReference>
<dbReference type="EMBL" id="HBIV01039535">
    <property type="protein sequence ID" value="CAE0676289.1"/>
    <property type="molecule type" value="Transcribed_RNA"/>
</dbReference>
<keyword evidence="8" id="KW-0732">Signal</keyword>
<dbReference type="PROSITE" id="PS00141">
    <property type="entry name" value="ASP_PROTEASE"/>
    <property type="match status" value="1"/>
</dbReference>
<accession>A0A7S3ZA18</accession>
<evidence type="ECO:0000256" key="1">
    <source>
        <dbReference type="ARBA" id="ARBA00007447"/>
    </source>
</evidence>
<comment type="similarity">
    <text evidence="1 7">Belongs to the peptidase A1 family.</text>
</comment>
<keyword evidence="6" id="KW-1015">Disulfide bond</keyword>
<dbReference type="PRINTS" id="PR00792">
    <property type="entry name" value="PEPSIN"/>
</dbReference>
<sequence length="404" mass="44625">MSFSPLLLASLLSPLSFTGAVWQNKDTHALEGTGRGLEGLNGQYSALKARKNLNKIRQRRYNSLQARHRDLLQQDLSMLRIEKVDRKNYKIQLTDHRSEYTGPIEIGTPGQGLDCIFDTGSSMAWVFSTKCRSSMCDMHTQFDATKSSTYSGSTTEMHITFGTGSLRGVLAKDTVSLGGMSLHDQGFGEILQPIGSVFQLDFDGICGMSYRMSKNVNASLLEGIERSSSLSEKSFTFYFGEKEAALVLGKAGRSLVNNQKMTWYPVTRQFYWESTLKDVKVGGKSILSTYSEGEISAVFDTGTSVLTMPTEDAGNTMALLQSSGVTCDMIEAGKAPKICYEFEGLDSICIRNWYERSIEGCTASLMTLDLTQENVFILGQPFFNEFITTFDVGNNRIGVAPVRS</sequence>
<organism evidence="10">
    <name type="scientific">Lotharella globosa</name>
    <dbReference type="NCBI Taxonomy" id="91324"/>
    <lineage>
        <taxon>Eukaryota</taxon>
        <taxon>Sar</taxon>
        <taxon>Rhizaria</taxon>
        <taxon>Cercozoa</taxon>
        <taxon>Chlorarachniophyceae</taxon>
        <taxon>Lotharella</taxon>
    </lineage>
</organism>
<evidence type="ECO:0000313" key="10">
    <source>
        <dbReference type="EMBL" id="CAE0676289.1"/>
    </source>
</evidence>
<dbReference type="GO" id="GO:0016485">
    <property type="term" value="P:protein processing"/>
    <property type="evidence" value="ECO:0007669"/>
    <property type="project" value="UniProtKB-ARBA"/>
</dbReference>
<feature type="domain" description="Peptidase A1" evidence="9">
    <location>
        <begin position="100"/>
        <end position="400"/>
    </location>
</feature>
<feature type="active site" evidence="5">
    <location>
        <position position="118"/>
    </location>
</feature>
<gene>
    <name evidence="10" type="ORF">LGLO00237_LOCUS28067</name>
</gene>
<dbReference type="PANTHER" id="PTHR47966">
    <property type="entry name" value="BETA-SITE APP-CLEAVING ENZYME, ISOFORM A-RELATED"/>
    <property type="match status" value="1"/>
</dbReference>
<protein>
    <recommendedName>
        <fullName evidence="9">Peptidase A1 domain-containing protein</fullName>
    </recommendedName>
</protein>
<feature type="chain" id="PRO_5031058159" description="Peptidase A1 domain-containing protein" evidence="8">
    <location>
        <begin position="21"/>
        <end position="404"/>
    </location>
</feature>
<dbReference type="InterPro" id="IPR034164">
    <property type="entry name" value="Pepsin-like_dom"/>
</dbReference>
<keyword evidence="4 7" id="KW-0378">Hydrolase</keyword>
<dbReference type="PANTHER" id="PTHR47966:SF51">
    <property type="entry name" value="BETA-SITE APP-CLEAVING ENZYME, ISOFORM A-RELATED"/>
    <property type="match status" value="1"/>
</dbReference>
<reference evidence="10" key="1">
    <citation type="submission" date="2021-01" db="EMBL/GenBank/DDBJ databases">
        <authorList>
            <person name="Corre E."/>
            <person name="Pelletier E."/>
            <person name="Niang G."/>
            <person name="Scheremetjew M."/>
            <person name="Finn R."/>
            <person name="Kale V."/>
            <person name="Holt S."/>
            <person name="Cochrane G."/>
            <person name="Meng A."/>
            <person name="Brown T."/>
            <person name="Cohen L."/>
        </authorList>
    </citation>
    <scope>NUCLEOTIDE SEQUENCE</scope>
    <source>
        <strain evidence="10">CCCM811</strain>
    </source>
</reference>
<dbReference type="InterPro" id="IPR001461">
    <property type="entry name" value="Aspartic_peptidase_A1"/>
</dbReference>
<dbReference type="FunFam" id="2.40.70.10:FF:000115">
    <property type="entry name" value="Lysosomal aspartic protease"/>
    <property type="match status" value="1"/>
</dbReference>
<feature type="disulfide bond" evidence="6">
    <location>
        <begin position="131"/>
        <end position="136"/>
    </location>
</feature>
<dbReference type="AlphaFoldDB" id="A0A7S3ZA18"/>
<dbReference type="SUPFAM" id="SSF50630">
    <property type="entry name" value="Acid proteases"/>
    <property type="match status" value="1"/>
</dbReference>
<evidence type="ECO:0000256" key="5">
    <source>
        <dbReference type="PIRSR" id="PIRSR601461-1"/>
    </source>
</evidence>
<evidence type="ECO:0000256" key="6">
    <source>
        <dbReference type="PIRSR" id="PIRSR601461-2"/>
    </source>
</evidence>
<name>A0A7S3ZA18_9EUKA</name>
<dbReference type="PROSITE" id="PS51767">
    <property type="entry name" value="PEPTIDASE_A1"/>
    <property type="match status" value="1"/>
</dbReference>
<evidence type="ECO:0000256" key="4">
    <source>
        <dbReference type="ARBA" id="ARBA00022801"/>
    </source>
</evidence>
<keyword evidence="2 7" id="KW-0645">Protease</keyword>
<dbReference type="InterPro" id="IPR001969">
    <property type="entry name" value="Aspartic_peptidase_AS"/>
</dbReference>
<dbReference type="GO" id="GO:0004190">
    <property type="term" value="F:aspartic-type endopeptidase activity"/>
    <property type="evidence" value="ECO:0007669"/>
    <property type="project" value="UniProtKB-KW"/>
</dbReference>
<evidence type="ECO:0000256" key="7">
    <source>
        <dbReference type="RuleBase" id="RU000454"/>
    </source>
</evidence>
<proteinExistence type="inferred from homology"/>
<dbReference type="Gene3D" id="2.40.70.10">
    <property type="entry name" value="Acid Proteases"/>
    <property type="match status" value="2"/>
</dbReference>
<feature type="signal peptide" evidence="8">
    <location>
        <begin position="1"/>
        <end position="20"/>
    </location>
</feature>
<evidence type="ECO:0000259" key="9">
    <source>
        <dbReference type="PROSITE" id="PS51767"/>
    </source>
</evidence>
<feature type="active site" evidence="5">
    <location>
        <position position="300"/>
    </location>
</feature>
<dbReference type="InterPro" id="IPR021109">
    <property type="entry name" value="Peptidase_aspartic_dom_sf"/>
</dbReference>
<dbReference type="CDD" id="cd05471">
    <property type="entry name" value="pepsin_like"/>
    <property type="match status" value="1"/>
</dbReference>